<dbReference type="PANTHER" id="PTHR35526">
    <property type="entry name" value="ANTI-SIGMA-F FACTOR RSBW-RELATED"/>
    <property type="match status" value="1"/>
</dbReference>
<dbReference type="InterPro" id="IPR050267">
    <property type="entry name" value="Anti-sigma-factor_SerPK"/>
</dbReference>
<name>A0A556N2D9_9FLAO</name>
<dbReference type="Gene3D" id="3.30.565.10">
    <property type="entry name" value="Histidine kinase-like ATPase, C-terminal domain"/>
    <property type="match status" value="1"/>
</dbReference>
<protein>
    <submittedName>
        <fullName evidence="3">ATP-binding protein</fullName>
    </submittedName>
</protein>
<evidence type="ECO:0000313" key="3">
    <source>
        <dbReference type="EMBL" id="TSJ46357.1"/>
    </source>
</evidence>
<keyword evidence="4" id="KW-1185">Reference proteome</keyword>
<dbReference type="Pfam" id="PF13581">
    <property type="entry name" value="HATPase_c_2"/>
    <property type="match status" value="1"/>
</dbReference>
<comment type="caution">
    <text evidence="3">The sequence shown here is derived from an EMBL/GenBank/DDBJ whole genome shotgun (WGS) entry which is preliminary data.</text>
</comment>
<accession>A0A556N2D9</accession>
<evidence type="ECO:0000259" key="2">
    <source>
        <dbReference type="Pfam" id="PF13581"/>
    </source>
</evidence>
<proteinExistence type="predicted"/>
<dbReference type="Proteomes" id="UP000316008">
    <property type="component" value="Unassembled WGS sequence"/>
</dbReference>
<keyword evidence="3" id="KW-0547">Nucleotide-binding</keyword>
<gene>
    <name evidence="3" type="ORF">FO442_04150</name>
</gene>
<reference evidence="3 4" key="1">
    <citation type="submission" date="2019-07" db="EMBL/GenBank/DDBJ databases">
        <authorList>
            <person name="Huq M.A."/>
        </authorList>
    </citation>
    <scope>NUCLEOTIDE SEQUENCE [LARGE SCALE GENOMIC DNA]</scope>
    <source>
        <strain evidence="3 4">MAH-3</strain>
    </source>
</reference>
<dbReference type="AlphaFoldDB" id="A0A556N2D9"/>
<dbReference type="InterPro" id="IPR003594">
    <property type="entry name" value="HATPase_dom"/>
</dbReference>
<sequence length="137" mass="15272">MKEGFTLIDSLSIPSELNNLPVVESMIDKACQTVGIDEDMYGNVLIAVTEAVNNAIIHGNSMHVSKEVKLEFYETSDGFGFRICDEGKGFDHQHLPDPTAPENLEKENGRGIFLMRNLADEVMFNDTGNEVSVFFNR</sequence>
<keyword evidence="1" id="KW-0723">Serine/threonine-protein kinase</keyword>
<keyword evidence="3" id="KW-0067">ATP-binding</keyword>
<dbReference type="SUPFAM" id="SSF55874">
    <property type="entry name" value="ATPase domain of HSP90 chaperone/DNA topoisomerase II/histidine kinase"/>
    <property type="match status" value="1"/>
</dbReference>
<dbReference type="GO" id="GO:0005524">
    <property type="term" value="F:ATP binding"/>
    <property type="evidence" value="ECO:0007669"/>
    <property type="project" value="UniProtKB-KW"/>
</dbReference>
<dbReference type="OrthoDB" id="1467655at2"/>
<dbReference type="PANTHER" id="PTHR35526:SF3">
    <property type="entry name" value="ANTI-SIGMA-F FACTOR RSBW"/>
    <property type="match status" value="1"/>
</dbReference>
<feature type="domain" description="Histidine kinase/HSP90-like ATPase" evidence="2">
    <location>
        <begin position="13"/>
        <end position="133"/>
    </location>
</feature>
<dbReference type="EMBL" id="VLPL01000002">
    <property type="protein sequence ID" value="TSJ46357.1"/>
    <property type="molecule type" value="Genomic_DNA"/>
</dbReference>
<dbReference type="RefSeq" id="WP_144331894.1">
    <property type="nucleotide sequence ID" value="NZ_VLPL01000002.1"/>
</dbReference>
<evidence type="ECO:0000313" key="4">
    <source>
        <dbReference type="Proteomes" id="UP000316008"/>
    </source>
</evidence>
<keyword evidence="1" id="KW-0808">Transferase</keyword>
<dbReference type="InterPro" id="IPR036890">
    <property type="entry name" value="HATPase_C_sf"/>
</dbReference>
<dbReference type="GO" id="GO:0004674">
    <property type="term" value="F:protein serine/threonine kinase activity"/>
    <property type="evidence" value="ECO:0007669"/>
    <property type="project" value="UniProtKB-KW"/>
</dbReference>
<dbReference type="CDD" id="cd16936">
    <property type="entry name" value="HATPase_RsbW-like"/>
    <property type="match status" value="1"/>
</dbReference>
<evidence type="ECO:0000256" key="1">
    <source>
        <dbReference type="ARBA" id="ARBA00022527"/>
    </source>
</evidence>
<organism evidence="3 4">
    <name type="scientific">Fluviicola chungangensis</name>
    <dbReference type="NCBI Taxonomy" id="2597671"/>
    <lineage>
        <taxon>Bacteria</taxon>
        <taxon>Pseudomonadati</taxon>
        <taxon>Bacteroidota</taxon>
        <taxon>Flavobacteriia</taxon>
        <taxon>Flavobacteriales</taxon>
        <taxon>Crocinitomicaceae</taxon>
        <taxon>Fluviicola</taxon>
    </lineage>
</organism>
<keyword evidence="1" id="KW-0418">Kinase</keyword>